<keyword evidence="2" id="KW-1185">Reference proteome</keyword>
<dbReference type="EMBL" id="MU250534">
    <property type="protein sequence ID" value="KAG7446272.1"/>
    <property type="molecule type" value="Genomic_DNA"/>
</dbReference>
<evidence type="ECO:0000313" key="1">
    <source>
        <dbReference type="EMBL" id="KAG7446272.1"/>
    </source>
</evidence>
<dbReference type="OrthoDB" id="368507at2759"/>
<organism evidence="1 2">
    <name type="scientific">Guyanagaster necrorhizus</name>
    <dbReference type="NCBI Taxonomy" id="856835"/>
    <lineage>
        <taxon>Eukaryota</taxon>
        <taxon>Fungi</taxon>
        <taxon>Dikarya</taxon>
        <taxon>Basidiomycota</taxon>
        <taxon>Agaricomycotina</taxon>
        <taxon>Agaricomycetes</taxon>
        <taxon>Agaricomycetidae</taxon>
        <taxon>Agaricales</taxon>
        <taxon>Marasmiineae</taxon>
        <taxon>Physalacriaceae</taxon>
        <taxon>Guyanagaster</taxon>
    </lineage>
</organism>
<gene>
    <name evidence="1" type="ORF">BT62DRAFT_993944</name>
</gene>
<dbReference type="GeneID" id="66112738"/>
<accession>A0A9P8ATW0</accession>
<evidence type="ECO:0000313" key="2">
    <source>
        <dbReference type="Proteomes" id="UP000812287"/>
    </source>
</evidence>
<dbReference type="PANTHER" id="PTHR33559:SF1">
    <property type="entry name" value="PROTEASOME ASSEMBLY CHAPERONE 4"/>
    <property type="match status" value="1"/>
</dbReference>
<dbReference type="AlphaFoldDB" id="A0A9P8ATW0"/>
<dbReference type="RefSeq" id="XP_043039772.1">
    <property type="nucleotide sequence ID" value="XM_043190441.1"/>
</dbReference>
<dbReference type="Proteomes" id="UP000812287">
    <property type="component" value="Unassembled WGS sequence"/>
</dbReference>
<sequence>MIFVETKYVGPSDGSETGLVVQITKMMDSYMVWVGSTRKENETVEGRLCRDWAYAMPAKKIGGEPSGTSLFRSNSCNVALSMAQRIAKRTGKAIHLSVDIEEKKAVEVERVVKEMLNK</sequence>
<dbReference type="InterPro" id="IPR032157">
    <property type="entry name" value="PAC4"/>
</dbReference>
<comment type="caution">
    <text evidence="1">The sequence shown here is derived from an EMBL/GenBank/DDBJ whole genome shotgun (WGS) entry which is preliminary data.</text>
</comment>
<protein>
    <submittedName>
        <fullName evidence="1">Uncharacterized protein</fullName>
    </submittedName>
</protein>
<name>A0A9P8ATW0_9AGAR</name>
<reference evidence="1" key="1">
    <citation type="submission" date="2020-11" db="EMBL/GenBank/DDBJ databases">
        <title>Adaptations for nitrogen fixation in a non-lichenized fungal sporocarp promotes dispersal by wood-feeding termites.</title>
        <authorList>
            <consortium name="DOE Joint Genome Institute"/>
            <person name="Koch R.A."/>
            <person name="Yoon G."/>
            <person name="Arayal U."/>
            <person name="Lail K."/>
            <person name="Amirebrahimi M."/>
            <person name="Labutti K."/>
            <person name="Lipzen A."/>
            <person name="Riley R."/>
            <person name="Barry K."/>
            <person name="Henrissat B."/>
            <person name="Grigoriev I.V."/>
            <person name="Herr J.R."/>
            <person name="Aime M.C."/>
        </authorList>
    </citation>
    <scope>NUCLEOTIDE SEQUENCE</scope>
    <source>
        <strain evidence="1">MCA 3950</strain>
    </source>
</reference>
<dbReference type="Pfam" id="PF16093">
    <property type="entry name" value="PAC4"/>
    <property type="match status" value="1"/>
</dbReference>
<proteinExistence type="predicted"/>
<dbReference type="PANTHER" id="PTHR33559">
    <property type="entry name" value="PROTEASOME ASSEMBLY CHAPERONE 4"/>
    <property type="match status" value="1"/>
</dbReference>
<dbReference type="GO" id="GO:0043248">
    <property type="term" value="P:proteasome assembly"/>
    <property type="evidence" value="ECO:0007669"/>
    <property type="project" value="InterPro"/>
</dbReference>